<dbReference type="GO" id="GO:0005524">
    <property type="term" value="F:ATP binding"/>
    <property type="evidence" value="ECO:0007669"/>
    <property type="project" value="UniProtKB-KW"/>
</dbReference>
<dbReference type="Proteomes" id="UP000178109">
    <property type="component" value="Unassembled WGS sequence"/>
</dbReference>
<dbReference type="AlphaFoldDB" id="A0A1G2BUV0"/>
<keyword evidence="3" id="KW-0067">ATP-binding</keyword>
<protein>
    <recommendedName>
        <fullName evidence="4">PEP-utilising enzyme mobile domain-containing protein</fullName>
    </recommendedName>
</protein>
<dbReference type="PANTHER" id="PTHR43030">
    <property type="entry name" value="PHOSPHOENOLPYRUVATE SYNTHASE"/>
    <property type="match status" value="1"/>
</dbReference>
<dbReference type="EMBL" id="MHKO01000009">
    <property type="protein sequence ID" value="OGY92945.1"/>
    <property type="molecule type" value="Genomic_DNA"/>
</dbReference>
<keyword evidence="2" id="KW-0547">Nucleotide-binding</keyword>
<evidence type="ECO:0000259" key="4">
    <source>
        <dbReference type="Pfam" id="PF00391"/>
    </source>
</evidence>
<organism evidence="5 6">
    <name type="scientific">Candidatus Komeilibacteria bacterium RIFCSPLOWO2_02_FULL_48_11</name>
    <dbReference type="NCBI Taxonomy" id="1798553"/>
    <lineage>
        <taxon>Bacteria</taxon>
        <taxon>Candidatus Komeiliibacteriota</taxon>
    </lineage>
</organism>
<dbReference type="STRING" id="1798553.A3H70_02445"/>
<dbReference type="InterPro" id="IPR018274">
    <property type="entry name" value="PEP_util_AS"/>
</dbReference>
<sequence length="481" mass="55403">MKLNYNKLVIHAPCQPVKSFKKCYKRMYETRAHRPYYTIANLGGMGIPLKEVSGFGYHNTIYIISRDMNNTAYFDIEEMKRATEHFRILWKDEKKVAEIIKVMKSRFKEATRAEKEAWKQNWSEKTDNVLLKEMRRYFNLCLSCLGTMYVSNPQHVSPLEEKINSLLENNAHKDAILNMAMSYKGVLPWTSEEKETESINAYWNDLNLSEQDKLVNKLVNKYGWFNEIEGDKPFNAGHYREKIINFRKEIKIPEINVAIPDDVFKIGRLIGELGFLRLWNRYHFMHLRYHTKKIFQELTRRSGVAALEFATVDEVEKFFSNSPVNLAEIKKRKNGYAAYFDKEHNPVIVTGSKAEKFKEKVQGIAESDTVKGNVARKGYASGKVRIISFSAKNYDEQVAAFTEGEILVTGMTRPQIIHLCRKAAAIITDEGGITCHAAVVSREFNVPCIIATHNATKVLKTGDKVEVDADKGVVRKLQNWC</sequence>
<dbReference type="InterPro" id="IPR036637">
    <property type="entry name" value="Phosphohistidine_dom_sf"/>
</dbReference>
<comment type="similarity">
    <text evidence="1">Belongs to the PEP-utilizing enzyme family.</text>
</comment>
<comment type="caution">
    <text evidence="5">The sequence shown here is derived from an EMBL/GenBank/DDBJ whole genome shotgun (WGS) entry which is preliminary data.</text>
</comment>
<evidence type="ECO:0000256" key="3">
    <source>
        <dbReference type="ARBA" id="ARBA00022840"/>
    </source>
</evidence>
<dbReference type="InterPro" id="IPR006319">
    <property type="entry name" value="PEP_synth"/>
</dbReference>
<reference evidence="5 6" key="1">
    <citation type="journal article" date="2016" name="Nat. Commun.">
        <title>Thousands of microbial genomes shed light on interconnected biogeochemical processes in an aquifer system.</title>
        <authorList>
            <person name="Anantharaman K."/>
            <person name="Brown C.T."/>
            <person name="Hug L.A."/>
            <person name="Sharon I."/>
            <person name="Castelle C.J."/>
            <person name="Probst A.J."/>
            <person name="Thomas B.C."/>
            <person name="Singh A."/>
            <person name="Wilkins M.J."/>
            <person name="Karaoz U."/>
            <person name="Brodie E.L."/>
            <person name="Williams K.H."/>
            <person name="Hubbard S.S."/>
            <person name="Banfield J.F."/>
        </authorList>
    </citation>
    <scope>NUCLEOTIDE SEQUENCE [LARGE SCALE GENOMIC DNA]</scope>
</reference>
<dbReference type="GO" id="GO:0008986">
    <property type="term" value="F:pyruvate, water dikinase activity"/>
    <property type="evidence" value="ECO:0007669"/>
    <property type="project" value="InterPro"/>
</dbReference>
<evidence type="ECO:0000313" key="6">
    <source>
        <dbReference type="Proteomes" id="UP000178109"/>
    </source>
</evidence>
<dbReference type="Gene3D" id="3.50.30.10">
    <property type="entry name" value="Phosphohistidine domain"/>
    <property type="match status" value="1"/>
</dbReference>
<name>A0A1G2BUV0_9BACT</name>
<evidence type="ECO:0000313" key="5">
    <source>
        <dbReference type="EMBL" id="OGY92945.1"/>
    </source>
</evidence>
<evidence type="ECO:0000256" key="1">
    <source>
        <dbReference type="ARBA" id="ARBA00007837"/>
    </source>
</evidence>
<gene>
    <name evidence="5" type="ORF">A3H70_02445</name>
</gene>
<dbReference type="InterPro" id="IPR008279">
    <property type="entry name" value="PEP-util_enz_mobile_dom"/>
</dbReference>
<proteinExistence type="inferred from homology"/>
<dbReference type="Pfam" id="PF00391">
    <property type="entry name" value="PEP-utilizers"/>
    <property type="match status" value="1"/>
</dbReference>
<feature type="domain" description="PEP-utilising enzyme mobile" evidence="4">
    <location>
        <begin position="401"/>
        <end position="472"/>
    </location>
</feature>
<accession>A0A1G2BUV0</accession>
<dbReference type="PROSITE" id="PS00370">
    <property type="entry name" value="PEP_ENZYMES_PHOS_SITE"/>
    <property type="match status" value="1"/>
</dbReference>
<evidence type="ECO:0000256" key="2">
    <source>
        <dbReference type="ARBA" id="ARBA00022741"/>
    </source>
</evidence>
<dbReference type="PANTHER" id="PTHR43030:SF1">
    <property type="entry name" value="PHOSPHOENOLPYRUVATE SYNTHASE"/>
    <property type="match status" value="1"/>
</dbReference>
<dbReference type="SUPFAM" id="SSF52009">
    <property type="entry name" value="Phosphohistidine domain"/>
    <property type="match status" value="1"/>
</dbReference>